<comment type="caution">
    <text evidence="3">The sequence shown here is derived from an EMBL/GenBank/DDBJ whole genome shotgun (WGS) entry which is preliminary data.</text>
</comment>
<dbReference type="PANTHER" id="PTHR21393">
    <property type="entry name" value="MITOCHONDRIAL 28S RIBOSOMAL PROTEIN S27"/>
    <property type="match status" value="1"/>
</dbReference>
<proteinExistence type="predicted"/>
<dbReference type="Pfam" id="PF10037">
    <property type="entry name" value="MRP-S27"/>
    <property type="match status" value="1"/>
</dbReference>
<dbReference type="OrthoDB" id="19830at2759"/>
<dbReference type="PANTHER" id="PTHR21393:SF0">
    <property type="entry name" value="SMALL RIBOSOMAL SUBUNIT PROTEIN MS27"/>
    <property type="match status" value="1"/>
</dbReference>
<sequence length="439" mass="51166">MNSIVRVLGLASRKTLNGRRSFLSEAYRCQEVWNNRLDSPVLKSINIDNMYQALDQSFQNNGRTSVVDVDLFANCVVDDSFADELEDIVHKLRLSPYTSSMFPSTHHAVIRAYLTMGKYDALMRMLNDRLNYGIFPDYYCSNLMMDQFLKEKRYREAAKVATFQMLQEDWRHPITSYLGLFSCHSYLLNKTSDPWEVEINETDEPEEEVKVRVKYIQNKYFDDHFDLREPYHLIGKTFVILSKALPENDPVRTTYELIGWALYEKWSKAKSVVQELLGTPQCIISEGVQLLEELLGGSDGKKSSEEAEDFLKLLSSLPSDNLMSESSLFELLKSKVEKAVAENEKIDIDNQIEKLKAWEKFREKEVEIEAENLRKESIMQKVDERKKEIAEKEEVLFFFENKDKLDVMIEKNEILKSQITKSEKKVKSIDEDYIPPDIK</sequence>
<dbReference type="AlphaFoldDB" id="A0A8K0KPQ0"/>
<feature type="coiled-coil region" evidence="2">
    <location>
        <begin position="375"/>
        <end position="432"/>
    </location>
</feature>
<comment type="subcellular location">
    <subcellularLocation>
        <location evidence="1">Mitochondrion</location>
    </subcellularLocation>
</comment>
<organism evidence="3 4">
    <name type="scientific">Ladona fulva</name>
    <name type="common">Scarce chaser dragonfly</name>
    <name type="synonym">Libellula fulva</name>
    <dbReference type="NCBI Taxonomy" id="123851"/>
    <lineage>
        <taxon>Eukaryota</taxon>
        <taxon>Metazoa</taxon>
        <taxon>Ecdysozoa</taxon>
        <taxon>Arthropoda</taxon>
        <taxon>Hexapoda</taxon>
        <taxon>Insecta</taxon>
        <taxon>Pterygota</taxon>
        <taxon>Palaeoptera</taxon>
        <taxon>Odonata</taxon>
        <taxon>Epiprocta</taxon>
        <taxon>Anisoptera</taxon>
        <taxon>Libelluloidea</taxon>
        <taxon>Libellulidae</taxon>
        <taxon>Ladona</taxon>
    </lineage>
</organism>
<name>A0A8K0KPQ0_LADFU</name>
<evidence type="ECO:0008006" key="5">
    <source>
        <dbReference type="Google" id="ProtNLM"/>
    </source>
</evidence>
<dbReference type="Proteomes" id="UP000792457">
    <property type="component" value="Unassembled WGS sequence"/>
</dbReference>
<evidence type="ECO:0000313" key="3">
    <source>
        <dbReference type="EMBL" id="KAG8238169.1"/>
    </source>
</evidence>
<dbReference type="EMBL" id="KZ309294">
    <property type="protein sequence ID" value="KAG8238169.1"/>
    <property type="molecule type" value="Genomic_DNA"/>
</dbReference>
<evidence type="ECO:0000256" key="1">
    <source>
        <dbReference type="ARBA" id="ARBA00004173"/>
    </source>
</evidence>
<dbReference type="InterPro" id="IPR034913">
    <property type="entry name" value="mS27/PTCD2"/>
</dbReference>
<dbReference type="GO" id="GO:0005739">
    <property type="term" value="C:mitochondrion"/>
    <property type="evidence" value="ECO:0007669"/>
    <property type="project" value="UniProtKB-SubCell"/>
</dbReference>
<gene>
    <name evidence="3" type="ORF">J437_LFUL017678</name>
</gene>
<keyword evidence="4" id="KW-1185">Reference proteome</keyword>
<protein>
    <recommendedName>
        <fullName evidence="5">Mitochondrial 28S ribosomal protein S27</fullName>
    </recommendedName>
</protein>
<keyword evidence="2" id="KW-0175">Coiled coil</keyword>
<dbReference type="InterPro" id="IPR019266">
    <property type="entry name" value="Ribosomal_mS27"/>
</dbReference>
<reference evidence="3" key="1">
    <citation type="submission" date="2013-04" db="EMBL/GenBank/DDBJ databases">
        <authorList>
            <person name="Qu J."/>
            <person name="Murali S.C."/>
            <person name="Bandaranaike D."/>
            <person name="Bellair M."/>
            <person name="Blankenburg K."/>
            <person name="Chao H."/>
            <person name="Dinh H."/>
            <person name="Doddapaneni H."/>
            <person name="Downs B."/>
            <person name="Dugan-Rocha S."/>
            <person name="Elkadiri S."/>
            <person name="Gnanaolivu R.D."/>
            <person name="Hernandez B."/>
            <person name="Javaid M."/>
            <person name="Jayaseelan J.C."/>
            <person name="Lee S."/>
            <person name="Li M."/>
            <person name="Ming W."/>
            <person name="Munidasa M."/>
            <person name="Muniz J."/>
            <person name="Nguyen L."/>
            <person name="Ongeri F."/>
            <person name="Osuji N."/>
            <person name="Pu L.-L."/>
            <person name="Puazo M."/>
            <person name="Qu C."/>
            <person name="Quiroz J."/>
            <person name="Raj R."/>
            <person name="Weissenberger G."/>
            <person name="Xin Y."/>
            <person name="Zou X."/>
            <person name="Han Y."/>
            <person name="Richards S."/>
            <person name="Worley K."/>
            <person name="Muzny D."/>
            <person name="Gibbs R."/>
        </authorList>
    </citation>
    <scope>NUCLEOTIDE SEQUENCE</scope>
    <source>
        <strain evidence="3">Sampled in the wild</strain>
    </source>
</reference>
<evidence type="ECO:0000256" key="2">
    <source>
        <dbReference type="SAM" id="Coils"/>
    </source>
</evidence>
<evidence type="ECO:0000313" key="4">
    <source>
        <dbReference type="Proteomes" id="UP000792457"/>
    </source>
</evidence>
<reference evidence="3" key="2">
    <citation type="submission" date="2017-10" db="EMBL/GenBank/DDBJ databases">
        <title>Ladona fulva Genome sequencing and assembly.</title>
        <authorList>
            <person name="Murali S."/>
            <person name="Richards S."/>
            <person name="Bandaranaike D."/>
            <person name="Bellair M."/>
            <person name="Blankenburg K."/>
            <person name="Chao H."/>
            <person name="Dinh H."/>
            <person name="Doddapaneni H."/>
            <person name="Dugan-Rocha S."/>
            <person name="Elkadiri S."/>
            <person name="Gnanaolivu R."/>
            <person name="Hernandez B."/>
            <person name="Skinner E."/>
            <person name="Javaid M."/>
            <person name="Lee S."/>
            <person name="Li M."/>
            <person name="Ming W."/>
            <person name="Munidasa M."/>
            <person name="Muniz J."/>
            <person name="Nguyen L."/>
            <person name="Hughes D."/>
            <person name="Osuji N."/>
            <person name="Pu L.-L."/>
            <person name="Puazo M."/>
            <person name="Qu C."/>
            <person name="Quiroz J."/>
            <person name="Raj R."/>
            <person name="Weissenberger G."/>
            <person name="Xin Y."/>
            <person name="Zou X."/>
            <person name="Han Y."/>
            <person name="Worley K."/>
            <person name="Muzny D."/>
            <person name="Gibbs R."/>
        </authorList>
    </citation>
    <scope>NUCLEOTIDE SEQUENCE</scope>
    <source>
        <strain evidence="3">Sampled in the wild</strain>
    </source>
</reference>
<accession>A0A8K0KPQ0</accession>